<evidence type="ECO:0000313" key="2">
    <source>
        <dbReference type="Proteomes" id="UP000318878"/>
    </source>
</evidence>
<dbReference type="AlphaFoldDB" id="A0A5C5UUN0"/>
<sequence length="31" mass="3487">MNEEIRLKLEAEQDIASPGIACCYDGTVNRF</sequence>
<dbReference type="EMBL" id="SJPF01000006">
    <property type="protein sequence ID" value="TWT29828.1"/>
    <property type="molecule type" value="Genomic_DNA"/>
</dbReference>
<dbReference type="Proteomes" id="UP000318878">
    <property type="component" value="Unassembled WGS sequence"/>
</dbReference>
<keyword evidence="2" id="KW-1185">Reference proteome</keyword>
<name>A0A5C5UUN0_9BACT</name>
<protein>
    <submittedName>
        <fullName evidence="1">Uncharacterized protein</fullName>
    </submittedName>
</protein>
<accession>A0A5C5UUN0</accession>
<organism evidence="1 2">
    <name type="scientific">Blastopirellula retiformator</name>
    <dbReference type="NCBI Taxonomy" id="2527970"/>
    <lineage>
        <taxon>Bacteria</taxon>
        <taxon>Pseudomonadati</taxon>
        <taxon>Planctomycetota</taxon>
        <taxon>Planctomycetia</taxon>
        <taxon>Pirellulales</taxon>
        <taxon>Pirellulaceae</taxon>
        <taxon>Blastopirellula</taxon>
    </lineage>
</organism>
<comment type="caution">
    <text evidence="1">The sequence shown here is derived from an EMBL/GenBank/DDBJ whole genome shotgun (WGS) entry which is preliminary data.</text>
</comment>
<evidence type="ECO:0000313" key="1">
    <source>
        <dbReference type="EMBL" id="TWT29828.1"/>
    </source>
</evidence>
<reference evidence="1 2" key="1">
    <citation type="submission" date="2019-02" db="EMBL/GenBank/DDBJ databases">
        <title>Deep-cultivation of Planctomycetes and their phenomic and genomic characterization uncovers novel biology.</title>
        <authorList>
            <person name="Wiegand S."/>
            <person name="Jogler M."/>
            <person name="Boedeker C."/>
            <person name="Pinto D."/>
            <person name="Vollmers J."/>
            <person name="Rivas-Marin E."/>
            <person name="Kohn T."/>
            <person name="Peeters S.H."/>
            <person name="Heuer A."/>
            <person name="Rast P."/>
            <person name="Oberbeckmann S."/>
            <person name="Bunk B."/>
            <person name="Jeske O."/>
            <person name="Meyerdierks A."/>
            <person name="Storesund J.E."/>
            <person name="Kallscheuer N."/>
            <person name="Luecker S."/>
            <person name="Lage O.M."/>
            <person name="Pohl T."/>
            <person name="Merkel B.J."/>
            <person name="Hornburger P."/>
            <person name="Mueller R.-W."/>
            <person name="Bruemmer F."/>
            <person name="Labrenz M."/>
            <person name="Spormann A.M."/>
            <person name="Op Den Camp H."/>
            <person name="Overmann J."/>
            <person name="Amann R."/>
            <person name="Jetten M.S.M."/>
            <person name="Mascher T."/>
            <person name="Medema M.H."/>
            <person name="Devos D.P."/>
            <person name="Kaster A.-K."/>
            <person name="Ovreas L."/>
            <person name="Rohde M."/>
            <person name="Galperin M.Y."/>
            <person name="Jogler C."/>
        </authorList>
    </citation>
    <scope>NUCLEOTIDE SEQUENCE [LARGE SCALE GENOMIC DNA]</scope>
    <source>
        <strain evidence="1 2">Enr8</strain>
    </source>
</reference>
<proteinExistence type="predicted"/>
<gene>
    <name evidence="1" type="ORF">Enr8_44830</name>
</gene>